<keyword evidence="10" id="KW-0813">Transport</keyword>
<evidence type="ECO:0000256" key="8">
    <source>
        <dbReference type="ARBA" id="ARBA00035585"/>
    </source>
</evidence>
<organism evidence="11 12">
    <name type="scientific">Leucobacter triazinivorans</name>
    <dbReference type="NCBI Taxonomy" id="1784719"/>
    <lineage>
        <taxon>Bacteria</taxon>
        <taxon>Bacillati</taxon>
        <taxon>Actinomycetota</taxon>
        <taxon>Actinomycetes</taxon>
        <taxon>Micrococcales</taxon>
        <taxon>Microbacteriaceae</taxon>
        <taxon>Leucobacter</taxon>
    </lineage>
</organism>
<dbReference type="PANTHER" id="PTHR28259:SF1">
    <property type="entry name" value="FLUORIDE EXPORT PROTEIN 1-RELATED"/>
    <property type="match status" value="1"/>
</dbReference>
<evidence type="ECO:0000256" key="2">
    <source>
        <dbReference type="ARBA" id="ARBA00022475"/>
    </source>
</evidence>
<evidence type="ECO:0000256" key="4">
    <source>
        <dbReference type="ARBA" id="ARBA00022989"/>
    </source>
</evidence>
<comment type="function">
    <text evidence="9 10">Fluoride-specific ion channel. Important for reducing fluoride concentration in the cell, thus reducing its toxicity.</text>
</comment>
<dbReference type="GO" id="GO:0005886">
    <property type="term" value="C:plasma membrane"/>
    <property type="evidence" value="ECO:0007669"/>
    <property type="project" value="UniProtKB-SubCell"/>
</dbReference>
<keyword evidence="4 10" id="KW-1133">Transmembrane helix</keyword>
<dbReference type="PANTHER" id="PTHR28259">
    <property type="entry name" value="FLUORIDE EXPORT PROTEIN 1-RELATED"/>
    <property type="match status" value="1"/>
</dbReference>
<sequence length="208" mass="21366">MQVRYQLRHRPVEVGQMLTRQLFYFTPRAGDECKSAHLGRAGALRPTAGTADCGGVEWSRAQSRGGGMRVPAVLPDLGIVAVGGAAGSLARALIALAVGDTGDVPLATFGTNVLGAFLLGALVESLTRLGSDDGRWRTVRLLLGTGVLGGFTTYSLLAVDAAQLLLEGRVWIALGYGAATLVLGGAASWLGVLSGRALVPGADRGGAR</sequence>
<evidence type="ECO:0000256" key="6">
    <source>
        <dbReference type="ARBA" id="ARBA00023303"/>
    </source>
</evidence>
<comment type="subcellular location">
    <subcellularLocation>
        <location evidence="1 10">Cell membrane</location>
        <topology evidence="1 10">Multi-pass membrane protein</topology>
    </subcellularLocation>
</comment>
<dbReference type="GO" id="GO:0140114">
    <property type="term" value="P:cellular detoxification of fluoride"/>
    <property type="evidence" value="ECO:0007669"/>
    <property type="project" value="UniProtKB-UniRule"/>
</dbReference>
<evidence type="ECO:0000313" key="12">
    <source>
        <dbReference type="Proteomes" id="UP000289260"/>
    </source>
</evidence>
<proteinExistence type="inferred from homology"/>
<feature type="transmembrane region" description="Helical" evidence="10">
    <location>
        <begin position="139"/>
        <end position="159"/>
    </location>
</feature>
<dbReference type="GO" id="GO:0062054">
    <property type="term" value="F:fluoride channel activity"/>
    <property type="evidence" value="ECO:0007669"/>
    <property type="project" value="UniProtKB-UniRule"/>
</dbReference>
<evidence type="ECO:0000256" key="9">
    <source>
        <dbReference type="ARBA" id="ARBA00049940"/>
    </source>
</evidence>
<gene>
    <name evidence="10" type="primary">fluC</name>
    <name evidence="10" type="synonym">crcB</name>
    <name evidence="11" type="ORF">EVS81_15035</name>
</gene>
<accession>A0A4P6KI31</accession>
<keyword evidence="6 10" id="KW-0407">Ion channel</keyword>
<protein>
    <recommendedName>
        <fullName evidence="10">Fluoride-specific ion channel FluC</fullName>
    </recommendedName>
</protein>
<feature type="binding site" evidence="10">
    <location>
        <position position="149"/>
    </location>
    <ligand>
        <name>Na(+)</name>
        <dbReference type="ChEBI" id="CHEBI:29101"/>
        <note>structural</note>
    </ligand>
</feature>
<keyword evidence="2 10" id="KW-1003">Cell membrane</keyword>
<dbReference type="OrthoDB" id="4408652at2"/>
<keyword evidence="5 10" id="KW-0472">Membrane</keyword>
<comment type="similarity">
    <text evidence="7 10">Belongs to the fluoride channel Fluc/FEX (TC 1.A.43) family.</text>
</comment>
<keyword evidence="3 10" id="KW-0812">Transmembrane</keyword>
<dbReference type="HAMAP" id="MF_00454">
    <property type="entry name" value="FluC"/>
    <property type="match status" value="1"/>
</dbReference>
<evidence type="ECO:0000256" key="1">
    <source>
        <dbReference type="ARBA" id="ARBA00004651"/>
    </source>
</evidence>
<evidence type="ECO:0000256" key="5">
    <source>
        <dbReference type="ARBA" id="ARBA00023136"/>
    </source>
</evidence>
<feature type="transmembrane region" description="Helical" evidence="10">
    <location>
        <begin position="104"/>
        <end position="127"/>
    </location>
</feature>
<comment type="catalytic activity">
    <reaction evidence="8">
        <text>fluoride(in) = fluoride(out)</text>
        <dbReference type="Rhea" id="RHEA:76159"/>
        <dbReference type="ChEBI" id="CHEBI:17051"/>
    </reaction>
    <physiologicalReaction direction="left-to-right" evidence="8">
        <dbReference type="Rhea" id="RHEA:76160"/>
    </physiologicalReaction>
</comment>
<dbReference type="GO" id="GO:0046872">
    <property type="term" value="F:metal ion binding"/>
    <property type="evidence" value="ECO:0007669"/>
    <property type="project" value="UniProtKB-KW"/>
</dbReference>
<evidence type="ECO:0000313" key="11">
    <source>
        <dbReference type="EMBL" id="QBE49980.1"/>
    </source>
</evidence>
<feature type="transmembrane region" description="Helical" evidence="10">
    <location>
        <begin position="171"/>
        <end position="192"/>
    </location>
</feature>
<dbReference type="KEGG" id="ltr:EVS81_15035"/>
<evidence type="ECO:0000256" key="3">
    <source>
        <dbReference type="ARBA" id="ARBA00022692"/>
    </source>
</evidence>
<keyword evidence="12" id="KW-1185">Reference proteome</keyword>
<name>A0A4P6KI31_9MICO</name>
<feature type="transmembrane region" description="Helical" evidence="10">
    <location>
        <begin position="77"/>
        <end position="98"/>
    </location>
</feature>
<evidence type="ECO:0000256" key="10">
    <source>
        <dbReference type="HAMAP-Rule" id="MF_00454"/>
    </source>
</evidence>
<evidence type="ECO:0000256" key="7">
    <source>
        <dbReference type="ARBA" id="ARBA00035120"/>
    </source>
</evidence>
<comment type="activity regulation">
    <text evidence="10">Na(+) is not transported, but it plays an essential structural role and its presence is essential for fluoride channel function.</text>
</comment>
<dbReference type="Pfam" id="PF02537">
    <property type="entry name" value="CRCB"/>
    <property type="match status" value="1"/>
</dbReference>
<dbReference type="Proteomes" id="UP000289260">
    <property type="component" value="Chromosome"/>
</dbReference>
<dbReference type="AlphaFoldDB" id="A0A4P6KI31"/>
<feature type="binding site" evidence="10">
    <location>
        <position position="152"/>
    </location>
    <ligand>
        <name>Na(+)</name>
        <dbReference type="ChEBI" id="CHEBI:29101"/>
        <note>structural</note>
    </ligand>
</feature>
<reference evidence="11 12" key="1">
    <citation type="submission" date="2019-02" db="EMBL/GenBank/DDBJ databases">
        <authorList>
            <person name="Sun L."/>
            <person name="Pan D."/>
            <person name="Wu X."/>
        </authorList>
    </citation>
    <scope>NUCLEOTIDE SEQUENCE [LARGE SCALE GENOMIC DNA]</scope>
    <source>
        <strain evidence="11 12">JW-1</strain>
    </source>
</reference>
<keyword evidence="10" id="KW-0915">Sodium</keyword>
<dbReference type="InterPro" id="IPR003691">
    <property type="entry name" value="FluC"/>
</dbReference>
<keyword evidence="10" id="KW-0479">Metal-binding</keyword>
<keyword evidence="10" id="KW-0406">Ion transport</keyword>
<dbReference type="EMBL" id="CP035806">
    <property type="protein sequence ID" value="QBE49980.1"/>
    <property type="molecule type" value="Genomic_DNA"/>
</dbReference>